<sequence length="61" mass="7219">MLQGFAPPHLRTGYTREKGLFFPSLPGVKKWAFNKFFQKYAHAHRYQHTKETCHETKKAIL</sequence>
<gene>
    <name evidence="1" type="ORF">MSL71_30490</name>
</gene>
<reference evidence="1 2" key="1">
    <citation type="submission" date="2019-03" db="EMBL/GenBank/DDBJ databases">
        <authorList>
            <person name="Nijsse B."/>
        </authorList>
    </citation>
    <scope>NUCLEOTIDE SEQUENCE [LARGE SCALE GENOMIC DNA]</scope>
    <source>
        <strain evidence="1">Desulfoluna butyratoxydans MSL71</strain>
    </source>
</reference>
<accession>A0A4U8YU35</accession>
<evidence type="ECO:0000313" key="2">
    <source>
        <dbReference type="Proteomes" id="UP000507962"/>
    </source>
</evidence>
<dbReference type="EMBL" id="CAADHO010000005">
    <property type="protein sequence ID" value="VFQ45392.1"/>
    <property type="molecule type" value="Genomic_DNA"/>
</dbReference>
<dbReference type="Proteomes" id="UP000507962">
    <property type="component" value="Unassembled WGS sequence"/>
</dbReference>
<organism evidence="1 2">
    <name type="scientific">Desulfoluna butyratoxydans</name>
    <dbReference type="NCBI Taxonomy" id="231438"/>
    <lineage>
        <taxon>Bacteria</taxon>
        <taxon>Pseudomonadati</taxon>
        <taxon>Thermodesulfobacteriota</taxon>
        <taxon>Desulfobacteria</taxon>
        <taxon>Desulfobacterales</taxon>
        <taxon>Desulfolunaceae</taxon>
        <taxon>Desulfoluna</taxon>
    </lineage>
</organism>
<dbReference type="AlphaFoldDB" id="A0A4U8YU35"/>
<evidence type="ECO:0000313" key="1">
    <source>
        <dbReference type="EMBL" id="VFQ45392.1"/>
    </source>
</evidence>
<protein>
    <submittedName>
        <fullName evidence="1">Uncharacterized protein</fullName>
    </submittedName>
</protein>
<proteinExistence type="predicted"/>
<keyword evidence="2" id="KW-1185">Reference proteome</keyword>
<name>A0A4U8YU35_9BACT</name>